<keyword evidence="3" id="KW-0121">Carboxypeptidase</keyword>
<name>A0A1Q9EJV3_SYMMI</name>
<dbReference type="Gene3D" id="3.40.50.1820">
    <property type="entry name" value="alpha/beta hydrolase"/>
    <property type="match status" value="2"/>
</dbReference>
<proteinExistence type="inferred from homology"/>
<evidence type="ECO:0000313" key="4">
    <source>
        <dbReference type="Proteomes" id="UP000186817"/>
    </source>
</evidence>
<keyword evidence="4" id="KW-1185">Reference proteome</keyword>
<organism evidence="3 4">
    <name type="scientific">Symbiodinium microadriaticum</name>
    <name type="common">Dinoflagellate</name>
    <name type="synonym">Zooxanthella microadriatica</name>
    <dbReference type="NCBI Taxonomy" id="2951"/>
    <lineage>
        <taxon>Eukaryota</taxon>
        <taxon>Sar</taxon>
        <taxon>Alveolata</taxon>
        <taxon>Dinophyceae</taxon>
        <taxon>Suessiales</taxon>
        <taxon>Symbiodiniaceae</taxon>
        <taxon>Symbiodinium</taxon>
    </lineage>
</organism>
<dbReference type="GO" id="GO:0006508">
    <property type="term" value="P:proteolysis"/>
    <property type="evidence" value="ECO:0007669"/>
    <property type="project" value="InterPro"/>
</dbReference>
<evidence type="ECO:0000256" key="2">
    <source>
        <dbReference type="SAM" id="MobiDB-lite"/>
    </source>
</evidence>
<dbReference type="OrthoDB" id="443318at2759"/>
<accession>A0A1Q9EJV3</accession>
<dbReference type="AlphaFoldDB" id="A0A1Q9EJV3"/>
<keyword evidence="3" id="KW-0645">Protease</keyword>
<reference evidence="3 4" key="1">
    <citation type="submission" date="2016-02" db="EMBL/GenBank/DDBJ databases">
        <title>Genome analysis of coral dinoflagellate symbionts highlights evolutionary adaptations to a symbiotic lifestyle.</title>
        <authorList>
            <person name="Aranda M."/>
            <person name="Li Y."/>
            <person name="Liew Y.J."/>
            <person name="Baumgarten S."/>
            <person name="Simakov O."/>
            <person name="Wilson M."/>
            <person name="Piel J."/>
            <person name="Ashoor H."/>
            <person name="Bougouffa S."/>
            <person name="Bajic V.B."/>
            <person name="Ryu T."/>
            <person name="Ravasi T."/>
            <person name="Bayer T."/>
            <person name="Micklem G."/>
            <person name="Kim H."/>
            <person name="Bhak J."/>
            <person name="Lajeunesse T.C."/>
            <person name="Voolstra C.R."/>
        </authorList>
    </citation>
    <scope>NUCLEOTIDE SEQUENCE [LARGE SCALE GENOMIC DNA]</scope>
    <source>
        <strain evidence="3 4">CCMP2467</strain>
    </source>
</reference>
<dbReference type="SUPFAM" id="SSF53474">
    <property type="entry name" value="alpha/beta-Hydrolases"/>
    <property type="match status" value="2"/>
</dbReference>
<dbReference type="GO" id="GO:0004185">
    <property type="term" value="F:serine-type carboxypeptidase activity"/>
    <property type="evidence" value="ECO:0007669"/>
    <property type="project" value="InterPro"/>
</dbReference>
<feature type="compositionally biased region" description="Acidic residues" evidence="2">
    <location>
        <begin position="155"/>
        <end position="176"/>
    </location>
</feature>
<protein>
    <submittedName>
        <fullName evidence="3">Carboxypeptidase Y-like A</fullName>
    </submittedName>
</protein>
<comment type="similarity">
    <text evidence="1">Belongs to the peptidase S10 family.</text>
</comment>
<sequence length="304" mass="33066">MKAASIPCVKQIASCNAGDDNACTTAYALCNYGELIPYQLTGHNPYDMRIKCEKPPLCYDFGSVETFLNDKTTQEQLGVNKKWGSCNRIVNLAFQHDWMKNFHTKLPDLLGAGLQVLIYAGDVDYICNWLGNKKWALGLEWPHKAHMMAATASAGDDEDDQEGEAEEEEEEEEEDVGVVDVLMLCLIGDVGKSENDEHRPGHSVYESRGCYSGTNASASAAGDGGDDVDDCAVAAGEAEFNAAGDKSYEVEGKAAGRLRSANGFHFMQVFQAGHMVPMDQPAVALQMLNDFIQGKFAEETAIVV</sequence>
<dbReference type="InterPro" id="IPR029058">
    <property type="entry name" value="AB_hydrolase_fold"/>
</dbReference>
<comment type="caution">
    <text evidence="3">The sequence shown here is derived from an EMBL/GenBank/DDBJ whole genome shotgun (WGS) entry which is preliminary data.</text>
</comment>
<evidence type="ECO:0000256" key="1">
    <source>
        <dbReference type="ARBA" id="ARBA00009431"/>
    </source>
</evidence>
<gene>
    <name evidence="3" type="primary">CPYA</name>
    <name evidence="3" type="ORF">AK812_SmicGene8912</name>
</gene>
<dbReference type="EMBL" id="LSRX01000134">
    <property type="protein sequence ID" value="OLQ07658.1"/>
    <property type="molecule type" value="Genomic_DNA"/>
</dbReference>
<keyword evidence="3" id="KW-0378">Hydrolase</keyword>
<feature type="region of interest" description="Disordered" evidence="2">
    <location>
        <begin position="150"/>
        <end position="176"/>
    </location>
</feature>
<evidence type="ECO:0000313" key="3">
    <source>
        <dbReference type="EMBL" id="OLQ07658.1"/>
    </source>
</evidence>
<dbReference type="InterPro" id="IPR001563">
    <property type="entry name" value="Peptidase_S10"/>
</dbReference>
<dbReference type="Pfam" id="PF00450">
    <property type="entry name" value="Peptidase_S10"/>
    <property type="match status" value="2"/>
</dbReference>
<dbReference type="Proteomes" id="UP000186817">
    <property type="component" value="Unassembled WGS sequence"/>
</dbReference>